<feature type="compositionally biased region" description="Basic and acidic residues" evidence="1">
    <location>
        <begin position="54"/>
        <end position="68"/>
    </location>
</feature>
<comment type="caution">
    <text evidence="3">The sequence shown here is derived from an EMBL/GenBank/DDBJ whole genome shotgun (WGS) entry which is preliminary data.</text>
</comment>
<reference evidence="3 4" key="1">
    <citation type="submission" date="2018-08" db="EMBL/GenBank/DDBJ databases">
        <title>Genomic investigation of the strawberry pathogen Phytophthora fragariae indicates pathogenicity is determined by transcriptional variation in three key races.</title>
        <authorList>
            <person name="Adams T.M."/>
            <person name="Armitage A.D."/>
            <person name="Sobczyk M.K."/>
            <person name="Bates H.J."/>
            <person name="Dunwell J.M."/>
            <person name="Nellist C.F."/>
            <person name="Harrison R.J."/>
        </authorList>
    </citation>
    <scope>NUCLEOTIDE SEQUENCE [LARGE SCALE GENOMIC DNA]</scope>
    <source>
        <strain evidence="2 5">SCRP324</strain>
        <strain evidence="3 4">SCRP333</strain>
    </source>
</reference>
<dbReference type="AlphaFoldDB" id="A0A6A4FM90"/>
<evidence type="ECO:0000313" key="4">
    <source>
        <dbReference type="Proteomes" id="UP000434957"/>
    </source>
</evidence>
<feature type="compositionally biased region" description="Basic and acidic residues" evidence="1">
    <location>
        <begin position="33"/>
        <end position="42"/>
    </location>
</feature>
<proteinExistence type="predicted"/>
<feature type="region of interest" description="Disordered" evidence="1">
    <location>
        <begin position="26"/>
        <end position="75"/>
    </location>
</feature>
<dbReference type="Proteomes" id="UP000434957">
    <property type="component" value="Unassembled WGS sequence"/>
</dbReference>
<evidence type="ECO:0000313" key="2">
    <source>
        <dbReference type="EMBL" id="KAE9035739.1"/>
    </source>
</evidence>
<gene>
    <name evidence="2" type="ORF">PR002_g7419</name>
    <name evidence="3" type="ORF">PR003_g7269</name>
</gene>
<keyword evidence="4" id="KW-1185">Reference proteome</keyword>
<dbReference type="EMBL" id="QXFU01000355">
    <property type="protein sequence ID" value="KAE9035739.1"/>
    <property type="molecule type" value="Genomic_DNA"/>
</dbReference>
<evidence type="ECO:0000256" key="1">
    <source>
        <dbReference type="SAM" id="MobiDB-lite"/>
    </source>
</evidence>
<accession>A0A6A4FM90</accession>
<protein>
    <submittedName>
        <fullName evidence="3">Uncharacterized protein</fullName>
    </submittedName>
</protein>
<name>A0A6A4FM90_9STRA</name>
<sequence>MHLKDLGLGVHDSRLEARSYGLEIGDAGTSLRGGDRGERVNDWEFGTSVDDSELGDHGARVDGRDDGRMTPWSGH</sequence>
<dbReference type="Proteomes" id="UP000435112">
    <property type="component" value="Unassembled WGS sequence"/>
</dbReference>
<evidence type="ECO:0000313" key="5">
    <source>
        <dbReference type="Proteomes" id="UP000435112"/>
    </source>
</evidence>
<organism evidence="3 4">
    <name type="scientific">Phytophthora rubi</name>
    <dbReference type="NCBI Taxonomy" id="129364"/>
    <lineage>
        <taxon>Eukaryota</taxon>
        <taxon>Sar</taxon>
        <taxon>Stramenopiles</taxon>
        <taxon>Oomycota</taxon>
        <taxon>Peronosporomycetes</taxon>
        <taxon>Peronosporales</taxon>
        <taxon>Peronosporaceae</taxon>
        <taxon>Phytophthora</taxon>
    </lineage>
</organism>
<evidence type="ECO:0000313" key="3">
    <source>
        <dbReference type="EMBL" id="KAE9346774.1"/>
    </source>
</evidence>
<dbReference type="EMBL" id="QXFT01000339">
    <property type="protein sequence ID" value="KAE9346774.1"/>
    <property type="molecule type" value="Genomic_DNA"/>
</dbReference>